<accession>A0A0B7C429</accession>
<reference evidence="1" key="1">
    <citation type="submission" date="2014-12" db="EMBL/GenBank/DDBJ databases">
        <title>Insight into the proteome of Arion vulgaris.</title>
        <authorList>
            <person name="Aradska J."/>
            <person name="Bulat T."/>
            <person name="Smidak R."/>
            <person name="Sarate P."/>
            <person name="Gangsoo J."/>
            <person name="Sialana F."/>
            <person name="Bilban M."/>
            <person name="Lubec G."/>
        </authorList>
    </citation>
    <scope>NUCLEOTIDE SEQUENCE</scope>
    <source>
        <tissue evidence="1">Skin</tissue>
    </source>
</reference>
<name>A0A0B7C429_9EUPU</name>
<dbReference type="AlphaFoldDB" id="A0A0B7C429"/>
<proteinExistence type="predicted"/>
<feature type="non-terminal residue" evidence="1">
    <location>
        <position position="1"/>
    </location>
</feature>
<protein>
    <submittedName>
        <fullName evidence="1">Uncharacterized protein</fullName>
    </submittedName>
</protein>
<gene>
    <name evidence="1" type="primary">ORF220728</name>
</gene>
<sequence>RLLFVLLYSLGKGSENSSNSMEAIIESCEHAKQTSQTTCIKQERDYKVEVNDETNMSEEDLNLQQEQDC</sequence>
<organism evidence="1">
    <name type="scientific">Arion vulgaris</name>
    <dbReference type="NCBI Taxonomy" id="1028688"/>
    <lineage>
        <taxon>Eukaryota</taxon>
        <taxon>Metazoa</taxon>
        <taxon>Spiralia</taxon>
        <taxon>Lophotrochozoa</taxon>
        <taxon>Mollusca</taxon>
        <taxon>Gastropoda</taxon>
        <taxon>Heterobranchia</taxon>
        <taxon>Euthyneura</taxon>
        <taxon>Panpulmonata</taxon>
        <taxon>Eupulmonata</taxon>
        <taxon>Stylommatophora</taxon>
        <taxon>Helicina</taxon>
        <taxon>Arionoidea</taxon>
        <taxon>Arionidae</taxon>
        <taxon>Arion</taxon>
    </lineage>
</organism>
<feature type="non-terminal residue" evidence="1">
    <location>
        <position position="69"/>
    </location>
</feature>
<evidence type="ECO:0000313" key="1">
    <source>
        <dbReference type="EMBL" id="CEK99220.1"/>
    </source>
</evidence>
<dbReference type="EMBL" id="HACG01052349">
    <property type="protein sequence ID" value="CEK99220.1"/>
    <property type="molecule type" value="Transcribed_RNA"/>
</dbReference>